<gene>
    <name evidence="1" type="ORF">LRP49_16315</name>
</gene>
<dbReference type="SUPFAM" id="SSF56784">
    <property type="entry name" value="HAD-like"/>
    <property type="match status" value="1"/>
</dbReference>
<dbReference type="SFLD" id="SFLDG01129">
    <property type="entry name" value="C1.5:_HAD__Beta-PGM__Phosphata"/>
    <property type="match status" value="1"/>
</dbReference>
<dbReference type="EMBL" id="JAJUBB010000012">
    <property type="protein sequence ID" value="MDD1782738.1"/>
    <property type="molecule type" value="Genomic_DNA"/>
</dbReference>
<dbReference type="Pfam" id="PF13419">
    <property type="entry name" value="HAD_2"/>
    <property type="match status" value="1"/>
</dbReference>
<comment type="caution">
    <text evidence="1">The sequence shown here is derived from an EMBL/GenBank/DDBJ whole genome shotgun (WGS) entry which is preliminary data.</text>
</comment>
<reference evidence="1" key="1">
    <citation type="submission" date="2021-12" db="EMBL/GenBank/DDBJ databases">
        <title>Enterovibrio ZSDZ35 sp. nov. and Enterovibrio ZSDZ42 sp. nov., isolated from coastal seawater in Qingdao.</title>
        <authorList>
            <person name="Zhang P."/>
        </authorList>
    </citation>
    <scope>NUCLEOTIDE SEQUENCE</scope>
    <source>
        <strain evidence="1">ZSDZ35</strain>
    </source>
</reference>
<proteinExistence type="predicted"/>
<keyword evidence="1" id="KW-0378">Hydrolase</keyword>
<dbReference type="InterPro" id="IPR006439">
    <property type="entry name" value="HAD-SF_hydro_IA"/>
</dbReference>
<evidence type="ECO:0000313" key="1">
    <source>
        <dbReference type="EMBL" id="MDD1782738.1"/>
    </source>
</evidence>
<dbReference type="NCBIfam" id="TIGR01509">
    <property type="entry name" value="HAD-SF-IA-v3"/>
    <property type="match status" value="1"/>
</dbReference>
<dbReference type="PANTHER" id="PTHR43434:SF24">
    <property type="entry name" value="HYDROLASE-RELATED"/>
    <property type="match status" value="1"/>
</dbReference>
<sequence length="215" mass="23692">MLTKYKLVIFDWDGTVMDSVGRIVSSLDAAARLTGGLPILSADELKQMIGLSLDKGYEFLYPEAMLDKRDAWKAHYAQQFRVDNQTPTALYPGVRETLVRLKDDDFLLAVATGKSRVGLDRAMSETNIEDFFVETRTADQTASKPDPLMIHSLLEALDIRPEEAVMVGDTSHDMMLAKNAGIDAIAITWGVHDADTLQAFTPVAVVSDIESLLSI</sequence>
<dbReference type="InterPro" id="IPR036412">
    <property type="entry name" value="HAD-like_sf"/>
</dbReference>
<dbReference type="SFLD" id="SFLDS00003">
    <property type="entry name" value="Haloacid_Dehalogenase"/>
    <property type="match status" value="1"/>
</dbReference>
<dbReference type="PANTHER" id="PTHR43434">
    <property type="entry name" value="PHOSPHOGLYCOLATE PHOSPHATASE"/>
    <property type="match status" value="1"/>
</dbReference>
<dbReference type="GO" id="GO:0016787">
    <property type="term" value="F:hydrolase activity"/>
    <property type="evidence" value="ECO:0007669"/>
    <property type="project" value="UniProtKB-KW"/>
</dbReference>
<dbReference type="Gene3D" id="1.10.150.240">
    <property type="entry name" value="Putative phosphatase, domain 2"/>
    <property type="match status" value="1"/>
</dbReference>
<dbReference type="RefSeq" id="WP_274143373.1">
    <property type="nucleotide sequence ID" value="NZ_JAJUBB010000012.1"/>
</dbReference>
<dbReference type="InterPro" id="IPR023214">
    <property type="entry name" value="HAD_sf"/>
</dbReference>
<dbReference type="Proteomes" id="UP001149821">
    <property type="component" value="Unassembled WGS sequence"/>
</dbReference>
<accession>A0ABT5QP19</accession>
<dbReference type="SFLD" id="SFLDG01135">
    <property type="entry name" value="C1.5.6:_HAD__Beta-PGM__Phospha"/>
    <property type="match status" value="1"/>
</dbReference>
<evidence type="ECO:0000313" key="2">
    <source>
        <dbReference type="Proteomes" id="UP001149821"/>
    </source>
</evidence>
<dbReference type="NCBIfam" id="TIGR01549">
    <property type="entry name" value="HAD-SF-IA-v1"/>
    <property type="match status" value="1"/>
</dbReference>
<dbReference type="InterPro" id="IPR050155">
    <property type="entry name" value="HAD-like_hydrolase_sf"/>
</dbReference>
<protein>
    <submittedName>
        <fullName evidence="1">HAD-IA family hydrolase</fullName>
    </submittedName>
</protein>
<organism evidence="1 2">
    <name type="scientific">Enterovibrio qingdaonensis</name>
    <dbReference type="NCBI Taxonomy" id="2899818"/>
    <lineage>
        <taxon>Bacteria</taxon>
        <taxon>Pseudomonadati</taxon>
        <taxon>Pseudomonadota</taxon>
        <taxon>Gammaproteobacteria</taxon>
        <taxon>Vibrionales</taxon>
        <taxon>Vibrionaceae</taxon>
        <taxon>Enterovibrio</taxon>
    </lineage>
</organism>
<dbReference type="InterPro" id="IPR041492">
    <property type="entry name" value="HAD_2"/>
</dbReference>
<dbReference type="Gene3D" id="3.40.50.1000">
    <property type="entry name" value="HAD superfamily/HAD-like"/>
    <property type="match status" value="1"/>
</dbReference>
<name>A0ABT5QP19_9GAMM</name>
<keyword evidence="2" id="KW-1185">Reference proteome</keyword>
<dbReference type="InterPro" id="IPR023198">
    <property type="entry name" value="PGP-like_dom2"/>
</dbReference>